<gene>
    <name evidence="5" type="ORF">F8M49_26290</name>
</gene>
<keyword evidence="2" id="KW-0560">Oxidoreductase</keyword>
<evidence type="ECO:0000256" key="3">
    <source>
        <dbReference type="SAM" id="MobiDB-lite"/>
    </source>
</evidence>
<dbReference type="Proteomes" id="UP001275440">
    <property type="component" value="Unassembled WGS sequence"/>
</dbReference>
<dbReference type="Gene3D" id="3.90.1170.50">
    <property type="entry name" value="Aldehyde oxidase/xanthine dehydrogenase, a/b hammerhead"/>
    <property type="match status" value="1"/>
</dbReference>
<evidence type="ECO:0000256" key="1">
    <source>
        <dbReference type="ARBA" id="ARBA00022505"/>
    </source>
</evidence>
<dbReference type="SUPFAM" id="SSF54665">
    <property type="entry name" value="CO dehydrogenase molybdoprotein N-domain-like"/>
    <property type="match status" value="1"/>
</dbReference>
<proteinExistence type="predicted"/>
<feature type="compositionally biased region" description="Basic and acidic residues" evidence="3">
    <location>
        <begin position="15"/>
        <end position="28"/>
    </location>
</feature>
<evidence type="ECO:0000313" key="5">
    <source>
        <dbReference type="EMBL" id="MDV2478029.1"/>
    </source>
</evidence>
<keyword evidence="1" id="KW-0500">Molybdenum</keyword>
<sequence length="798" mass="85456">MTSTVDPGTTTPEPEIGKARARKEDEHLLTGRTKWTDNLVLPGMVHLAILRSPLAHARITRIDVTEARKMPGVLAVYTGDDLAEEQGSLPCAWPITPDMKAPPAPSLAVDTVHFAGEAVAVVAARSAYEAHDALEGIDVDYDELPVVLDLAAAAREGSDLVHPDLGTNVSATWTFDSAEAGTGGNVEDAIRDAEVVVERTFRQQRLIPAFMEPRSTVVDPTGPQITMWSATQVPHVLKLMLAMSLGIPEHKLRVIAPDVGGGFGGKLQVTPEEVVTLLVARRLGKPAKYTESRSESMAAAHHGRDQIQKLTLAARRDGTVTGLKVELLADMGAYLRLVTPGVPILGAFMFNGIYKFGSYHFTCTNVFTTKVPTDAYRGAGRPEATFAIERIMDELAAELSMDPLELREKNWIRHEEFPFATIAGLTYDSGNYEAATAQATDLFDYDGLRREQAERRDRNDPVQLGIGVSTFTEMCGLAPSRVLGSLAYGAGGWEHASIRMLPTGKVEVVTGASAHGQGHETAFSQIVADRLGIPFEDIEVLHGDTQTSPRGLDTYGSRSLAVGGIAIVAAAEKVVAKARPIAAHLLECAEEDLEFTEGRFRVAGTQKAVALTDVALAVFAAHNLPDGIEPNLDSEATYDPDNFSYPHGTHLCAVEVDTETGWVRIRKYVCVDDIGHVVNPLIVDGQVHGGLAQGIAQALYEEAVHDETGTLLSGSFAEYLLPSSADLPTFTTGRTETPATGNPLGVKGVGEAGTIASTPAVVNSVLDAVRHLGVRDIDMPCTPMRVWHAIESAQGGAR</sequence>
<feature type="domain" description="Aldehyde oxidase/xanthine dehydrogenase a/b hammerhead" evidence="4">
    <location>
        <begin position="30"/>
        <end position="145"/>
    </location>
</feature>
<dbReference type="InterPro" id="IPR046867">
    <property type="entry name" value="AldOxase/xan_DH_MoCoBD2"/>
</dbReference>
<dbReference type="SMART" id="SM01008">
    <property type="entry name" value="Ald_Xan_dh_C"/>
    <property type="match status" value="1"/>
</dbReference>
<reference evidence="5 6" key="1">
    <citation type="submission" date="2019-10" db="EMBL/GenBank/DDBJ databases">
        <title>Draft Genome Assembly of Rhodococcus zopfii DSM44189.</title>
        <authorList>
            <person name="Sutton J.M."/>
            <person name="Akob D.M."/>
            <person name="Bushman T.J."/>
        </authorList>
    </citation>
    <scope>NUCLEOTIDE SEQUENCE [LARGE SCALE GENOMIC DNA]</scope>
    <source>
        <strain evidence="5 6">DSM 44189</strain>
    </source>
</reference>
<dbReference type="Gene3D" id="3.30.365.10">
    <property type="entry name" value="Aldehyde oxidase/xanthine dehydrogenase, molybdopterin binding domain"/>
    <property type="match status" value="4"/>
</dbReference>
<dbReference type="Pfam" id="PF20256">
    <property type="entry name" value="MoCoBD_2"/>
    <property type="match status" value="1"/>
</dbReference>
<dbReference type="PANTHER" id="PTHR11908:SF132">
    <property type="entry name" value="ALDEHYDE OXIDASE 1-RELATED"/>
    <property type="match status" value="1"/>
</dbReference>
<evidence type="ECO:0000256" key="2">
    <source>
        <dbReference type="ARBA" id="ARBA00023002"/>
    </source>
</evidence>
<accession>A0ABU3WVL1</accession>
<keyword evidence="6" id="KW-1185">Reference proteome</keyword>
<dbReference type="InterPro" id="IPR000674">
    <property type="entry name" value="Ald_Oxase/Xan_DH_a/b"/>
</dbReference>
<dbReference type="Pfam" id="PF02738">
    <property type="entry name" value="MoCoBD_1"/>
    <property type="match status" value="1"/>
</dbReference>
<feature type="compositionally biased region" description="Polar residues" evidence="3">
    <location>
        <begin position="1"/>
        <end position="12"/>
    </location>
</feature>
<comment type="caution">
    <text evidence="5">The sequence shown here is derived from an EMBL/GenBank/DDBJ whole genome shotgun (WGS) entry which is preliminary data.</text>
</comment>
<protein>
    <submittedName>
        <fullName evidence="5">Molybdopterin-dependent oxidoreductase</fullName>
    </submittedName>
</protein>
<dbReference type="InterPro" id="IPR037165">
    <property type="entry name" value="AldOxase/xan_DH_Mopterin-bd_sf"/>
</dbReference>
<evidence type="ECO:0000313" key="6">
    <source>
        <dbReference type="Proteomes" id="UP001275440"/>
    </source>
</evidence>
<dbReference type="InterPro" id="IPR008274">
    <property type="entry name" value="AldOxase/xan_DH_MoCoBD1"/>
</dbReference>
<dbReference type="EMBL" id="WBMO01000005">
    <property type="protein sequence ID" value="MDV2478029.1"/>
    <property type="molecule type" value="Genomic_DNA"/>
</dbReference>
<name>A0ABU3WVL1_9NOCA</name>
<feature type="region of interest" description="Disordered" evidence="3">
    <location>
        <begin position="1"/>
        <end position="28"/>
    </location>
</feature>
<organism evidence="5 6">
    <name type="scientific">Rhodococcus zopfii</name>
    <dbReference type="NCBI Taxonomy" id="43772"/>
    <lineage>
        <taxon>Bacteria</taxon>
        <taxon>Bacillati</taxon>
        <taxon>Actinomycetota</taxon>
        <taxon>Actinomycetes</taxon>
        <taxon>Mycobacteriales</taxon>
        <taxon>Nocardiaceae</taxon>
        <taxon>Rhodococcus</taxon>
    </lineage>
</organism>
<dbReference type="SUPFAM" id="SSF56003">
    <property type="entry name" value="Molybdenum cofactor-binding domain"/>
    <property type="match status" value="1"/>
</dbReference>
<evidence type="ECO:0000259" key="4">
    <source>
        <dbReference type="SMART" id="SM01008"/>
    </source>
</evidence>
<dbReference type="InterPro" id="IPR016208">
    <property type="entry name" value="Ald_Oxase/xanthine_DH-like"/>
</dbReference>
<dbReference type="PANTHER" id="PTHR11908">
    <property type="entry name" value="XANTHINE DEHYDROGENASE"/>
    <property type="match status" value="1"/>
</dbReference>
<dbReference type="Pfam" id="PF01315">
    <property type="entry name" value="Ald_Xan_dh_C"/>
    <property type="match status" value="1"/>
</dbReference>
<dbReference type="InterPro" id="IPR036856">
    <property type="entry name" value="Ald_Oxase/Xan_DH_a/b_sf"/>
</dbReference>